<evidence type="ECO:0000313" key="2">
    <source>
        <dbReference type="EMBL" id="CAK0893093.1"/>
    </source>
</evidence>
<proteinExistence type="predicted"/>
<gene>
    <name evidence="2" type="ORF">PCOR1329_LOCUS72557</name>
</gene>
<feature type="region of interest" description="Disordered" evidence="1">
    <location>
        <begin position="1"/>
        <end position="339"/>
    </location>
</feature>
<organism evidence="2 3">
    <name type="scientific">Prorocentrum cordatum</name>
    <dbReference type="NCBI Taxonomy" id="2364126"/>
    <lineage>
        <taxon>Eukaryota</taxon>
        <taxon>Sar</taxon>
        <taxon>Alveolata</taxon>
        <taxon>Dinophyceae</taxon>
        <taxon>Prorocentrales</taxon>
        <taxon>Prorocentraceae</taxon>
        <taxon>Prorocentrum</taxon>
    </lineage>
</organism>
<sequence length="807" mass="81530">MSTSTITTNSETTSTGSTTSESSATSATSTSATSTGTATTISQTSSTGSTTSESSSTSATSTSATSTGTATTISQTSSTGSTISESSSSTSETSSTISTTATTKSATSTSTVSSFTRTTSETSSITASTASATSTTTVSFSTRTTTSGTSSTTSSTTSETATTTVSTSTRTTTSKTSSTVSSTTSETATSTMSTSSRTTTSVTSSTTASTSQTSSTGTSSTTVSTSLTTLSATSETSTASSSSTLSTTSKTLSMTSSSETSTTTVTSSTTLSSTSATSASATSSTETSTSTASSTTRSSGTRSSSTTVTTASATSTTTRSSSTATSSTSSTATSTTRTTSWLPCRPGCEGATYFGCDEPLAAGRSCHPSKISSSPCISGVAPELVCPAQNLDNSRIPKFFPAIPDEDTPMIQCRVCGIGSLSEDESGVQGYYTGVISFGRNQMHGELNEEHVVGYNLYFVNALYEKVPWNGQVQAIQFVHKTEGQPGACCADDAYEVSVTDLELPYGEVADPSDLRIMVVAVDSEDVEMPVGPTQELPVDADEACPPPSLFLADTDMQLCELAGPGQGPPVARPPGATGAQRPHRSTARRLSEGFCTACAGMPLVGCTSDLSPGESCSPVKPTSGCVQGAELTLTCPAGHAGAALPSILYHEPDFPTLVCQVCGIGGVSEDADARAGYYDGNVSFGRNTKGSSQIDETSIKEYRVYFSDGAGNKDLYGGLIGSVSAASSGVGAESADCCDRAAYSVAVAGRFRPGFATHIMVVPVDTDDLEMPVGQTMAFVDAESSCVEPAGMLAPAVPMGQCPDGG</sequence>
<evidence type="ECO:0008006" key="4">
    <source>
        <dbReference type="Google" id="ProtNLM"/>
    </source>
</evidence>
<evidence type="ECO:0000313" key="3">
    <source>
        <dbReference type="Proteomes" id="UP001189429"/>
    </source>
</evidence>
<reference evidence="2" key="1">
    <citation type="submission" date="2023-10" db="EMBL/GenBank/DDBJ databases">
        <authorList>
            <person name="Chen Y."/>
            <person name="Shah S."/>
            <person name="Dougan E. K."/>
            <person name="Thang M."/>
            <person name="Chan C."/>
        </authorList>
    </citation>
    <scope>NUCLEOTIDE SEQUENCE [LARGE SCALE GENOMIC DNA]</scope>
</reference>
<comment type="caution">
    <text evidence="2">The sequence shown here is derived from an EMBL/GenBank/DDBJ whole genome shotgun (WGS) entry which is preliminary data.</text>
</comment>
<dbReference type="EMBL" id="CAUYUJ010019708">
    <property type="protein sequence ID" value="CAK0893093.1"/>
    <property type="molecule type" value="Genomic_DNA"/>
</dbReference>
<dbReference type="Proteomes" id="UP001189429">
    <property type="component" value="Unassembled WGS sequence"/>
</dbReference>
<protein>
    <recommendedName>
        <fullName evidence="4">Subtilisin</fullName>
    </recommendedName>
</protein>
<feature type="region of interest" description="Disordered" evidence="1">
    <location>
        <begin position="565"/>
        <end position="586"/>
    </location>
</feature>
<feature type="non-terminal residue" evidence="2">
    <location>
        <position position="807"/>
    </location>
</feature>
<keyword evidence="3" id="KW-1185">Reference proteome</keyword>
<evidence type="ECO:0000256" key="1">
    <source>
        <dbReference type="SAM" id="MobiDB-lite"/>
    </source>
</evidence>
<accession>A0ABN9X530</accession>
<name>A0ABN9X530_9DINO</name>